<organism evidence="2">
    <name type="scientific">Oryza barthii</name>
    <dbReference type="NCBI Taxonomy" id="65489"/>
    <lineage>
        <taxon>Eukaryota</taxon>
        <taxon>Viridiplantae</taxon>
        <taxon>Streptophyta</taxon>
        <taxon>Embryophyta</taxon>
        <taxon>Tracheophyta</taxon>
        <taxon>Spermatophyta</taxon>
        <taxon>Magnoliopsida</taxon>
        <taxon>Liliopsida</taxon>
        <taxon>Poales</taxon>
        <taxon>Poaceae</taxon>
        <taxon>BOP clade</taxon>
        <taxon>Oryzoideae</taxon>
        <taxon>Oryzeae</taxon>
        <taxon>Oryzinae</taxon>
        <taxon>Oryza</taxon>
    </lineage>
</organism>
<sequence length="70" mass="7457">MGGGSGGDGDLGRESGERGRTGRQSTAMELGSTRVRRMKRRQYGGEGESSATCDTSRGSWGKCTRYPPAR</sequence>
<dbReference type="Gramene" id="OBART01G11640.1">
    <property type="protein sequence ID" value="OBART01G11640.1"/>
    <property type="gene ID" value="OBART01G11640"/>
</dbReference>
<evidence type="ECO:0000256" key="1">
    <source>
        <dbReference type="SAM" id="MobiDB-lite"/>
    </source>
</evidence>
<evidence type="ECO:0000313" key="2">
    <source>
        <dbReference type="EnsemblPlants" id="OBART01G11640.1"/>
    </source>
</evidence>
<reference evidence="2" key="1">
    <citation type="journal article" date="2009" name="Rice">
        <title>De Novo Next Generation Sequencing of Plant Genomes.</title>
        <authorList>
            <person name="Rounsley S."/>
            <person name="Marri P.R."/>
            <person name="Yu Y."/>
            <person name="He R."/>
            <person name="Sisneros N."/>
            <person name="Goicoechea J.L."/>
            <person name="Lee S.J."/>
            <person name="Angelova A."/>
            <person name="Kudrna D."/>
            <person name="Luo M."/>
            <person name="Affourtit J."/>
            <person name="Desany B."/>
            <person name="Knight J."/>
            <person name="Niazi F."/>
            <person name="Egholm M."/>
            <person name="Wing R.A."/>
        </authorList>
    </citation>
    <scope>NUCLEOTIDE SEQUENCE [LARGE SCALE GENOMIC DNA]</scope>
    <source>
        <strain evidence="2">cv. IRGC 105608</strain>
    </source>
</reference>
<dbReference type="EnsemblPlants" id="OBART01G11640.1">
    <property type="protein sequence ID" value="OBART01G11640.1"/>
    <property type="gene ID" value="OBART01G11640"/>
</dbReference>
<proteinExistence type="predicted"/>
<name>A0A0D3EMJ0_9ORYZ</name>
<dbReference type="PaxDb" id="65489-OBART01G11640.1"/>
<feature type="compositionally biased region" description="Polar residues" evidence="1">
    <location>
        <begin position="49"/>
        <end position="58"/>
    </location>
</feature>
<protein>
    <submittedName>
        <fullName evidence="2">Uncharacterized protein</fullName>
    </submittedName>
</protein>
<feature type="compositionally biased region" description="Basic and acidic residues" evidence="1">
    <location>
        <begin position="10"/>
        <end position="20"/>
    </location>
</feature>
<dbReference type="HOGENOM" id="CLU_2761755_0_0_1"/>
<feature type="region of interest" description="Disordered" evidence="1">
    <location>
        <begin position="1"/>
        <end position="70"/>
    </location>
</feature>
<evidence type="ECO:0000313" key="3">
    <source>
        <dbReference type="Proteomes" id="UP000026960"/>
    </source>
</evidence>
<keyword evidence="3" id="KW-1185">Reference proteome</keyword>
<accession>A0A0D3EMJ0</accession>
<dbReference type="AlphaFoldDB" id="A0A0D3EMJ0"/>
<dbReference type="Proteomes" id="UP000026960">
    <property type="component" value="Chromosome 1"/>
</dbReference>
<reference evidence="2" key="2">
    <citation type="submission" date="2015-03" db="UniProtKB">
        <authorList>
            <consortium name="EnsemblPlants"/>
        </authorList>
    </citation>
    <scope>IDENTIFICATION</scope>
</reference>